<dbReference type="InterPro" id="IPR012925">
    <property type="entry name" value="TipAS_dom"/>
</dbReference>
<dbReference type="AlphaFoldDB" id="A0A0L6Z6G2"/>
<dbReference type="GO" id="GO:0003700">
    <property type="term" value="F:DNA-binding transcription factor activity"/>
    <property type="evidence" value="ECO:0007669"/>
    <property type="project" value="InterPro"/>
</dbReference>
<dbReference type="PATRIC" id="fig|1121318.3.peg.3446"/>
<gene>
    <name evidence="6" type="primary">mta</name>
    <name evidence="6" type="ORF">CLHOM_34480</name>
</gene>
<protein>
    <submittedName>
        <fullName evidence="6">HTH-type transcriptional activator mta</fullName>
    </submittedName>
</protein>
<dbReference type="InterPro" id="IPR009061">
    <property type="entry name" value="DNA-bd_dom_put_sf"/>
</dbReference>
<dbReference type="Pfam" id="PF13411">
    <property type="entry name" value="MerR_1"/>
    <property type="match status" value="1"/>
</dbReference>
<evidence type="ECO:0000313" key="6">
    <source>
        <dbReference type="EMBL" id="KOA18546.1"/>
    </source>
</evidence>
<evidence type="ECO:0000256" key="3">
    <source>
        <dbReference type="ARBA" id="ARBA00023159"/>
    </source>
</evidence>
<keyword evidence="2" id="KW-0238">DNA-binding</keyword>
<sequence length="254" mass="30013">MYYKVKEVADLVGVSVRTLHHYDQIGLLKPESESPAGYRLYSDTDLEKLQQILFFKELDFNLQEIKDIMRRPGFDRRHALRAHRELLIEKRERLERIIQSVEKTIDSIEGGKEMSNKEMFDGFDMSEIEKHKQKYAEETKERYGNSDAYKESIKKTSKYKKEDWARITARGDEIYKRIAANMEKGPKDSEVQKAVADFRQYITDSFYNCTPEIFRGLGDLYVNDERFTANIDKYKEGLAAFLREAMIYYCDNLK</sequence>
<dbReference type="CDD" id="cd01106">
    <property type="entry name" value="HTH_TipAL-Mta"/>
    <property type="match status" value="1"/>
</dbReference>
<dbReference type="SUPFAM" id="SSF89082">
    <property type="entry name" value="Antibiotic binding domain of TipA-like multidrug resistance regulators"/>
    <property type="match status" value="1"/>
</dbReference>
<dbReference type="Gene3D" id="1.10.490.50">
    <property type="entry name" value="Antibiotic binding domain of TipA-like multidrug resistance regulators"/>
    <property type="match status" value="1"/>
</dbReference>
<dbReference type="Proteomes" id="UP000037043">
    <property type="component" value="Unassembled WGS sequence"/>
</dbReference>
<evidence type="ECO:0000256" key="4">
    <source>
        <dbReference type="ARBA" id="ARBA00023163"/>
    </source>
</evidence>
<dbReference type="EMBL" id="LHUR01000042">
    <property type="protein sequence ID" value="KOA18546.1"/>
    <property type="molecule type" value="Genomic_DNA"/>
</dbReference>
<accession>A0A0L6Z6G2</accession>
<dbReference type="SMART" id="SM00422">
    <property type="entry name" value="HTH_MERR"/>
    <property type="match status" value="1"/>
</dbReference>
<dbReference type="InterPro" id="IPR036244">
    <property type="entry name" value="TipA-like_antibiotic-bd"/>
</dbReference>
<dbReference type="PROSITE" id="PS50937">
    <property type="entry name" value="HTH_MERR_2"/>
    <property type="match status" value="1"/>
</dbReference>
<reference evidence="7" key="1">
    <citation type="submission" date="2015-08" db="EMBL/GenBank/DDBJ databases">
        <title>Genome sequence of the strict anaerobe Clostridium homopropionicum LuHBu1 (DSM 5847T).</title>
        <authorList>
            <person name="Poehlein A."/>
            <person name="Beck M."/>
            <person name="Schiel-Bengelsdorf B."/>
            <person name="Bengelsdorf F.R."/>
            <person name="Daniel R."/>
            <person name="Duerre P."/>
        </authorList>
    </citation>
    <scope>NUCLEOTIDE SEQUENCE [LARGE SCALE GENOMIC DNA]</scope>
    <source>
        <strain evidence="7">DSM 5847</strain>
    </source>
</reference>
<dbReference type="InterPro" id="IPR000551">
    <property type="entry name" value="MerR-type_HTH_dom"/>
</dbReference>
<dbReference type="RefSeq" id="WP_052222881.1">
    <property type="nucleotide sequence ID" value="NZ_LHUR01000042.1"/>
</dbReference>
<proteinExistence type="predicted"/>
<keyword evidence="3" id="KW-0010">Activator</keyword>
<keyword evidence="4" id="KW-0804">Transcription</keyword>
<dbReference type="Pfam" id="PF07739">
    <property type="entry name" value="TipAS"/>
    <property type="match status" value="1"/>
</dbReference>
<dbReference type="Gene3D" id="1.10.1660.10">
    <property type="match status" value="1"/>
</dbReference>
<name>A0A0L6Z6G2_9CLOT</name>
<keyword evidence="7" id="KW-1185">Reference proteome</keyword>
<evidence type="ECO:0000256" key="1">
    <source>
        <dbReference type="ARBA" id="ARBA00023015"/>
    </source>
</evidence>
<evidence type="ECO:0000313" key="7">
    <source>
        <dbReference type="Proteomes" id="UP000037043"/>
    </source>
</evidence>
<feature type="domain" description="HTH merR-type" evidence="5">
    <location>
        <begin position="2"/>
        <end position="71"/>
    </location>
</feature>
<dbReference type="STRING" id="36844.SAMN04488501_10131"/>
<dbReference type="InterPro" id="IPR047057">
    <property type="entry name" value="MerR_fam"/>
</dbReference>
<comment type="caution">
    <text evidence="6">The sequence shown here is derived from an EMBL/GenBank/DDBJ whole genome shotgun (WGS) entry which is preliminary data.</text>
</comment>
<dbReference type="PANTHER" id="PTHR30204">
    <property type="entry name" value="REDOX-CYCLING DRUG-SENSING TRANSCRIPTIONAL ACTIVATOR SOXR"/>
    <property type="match status" value="1"/>
</dbReference>
<dbReference type="PANTHER" id="PTHR30204:SF90">
    <property type="entry name" value="HTH-TYPE TRANSCRIPTIONAL ACTIVATOR MTA"/>
    <property type="match status" value="1"/>
</dbReference>
<evidence type="ECO:0000256" key="2">
    <source>
        <dbReference type="ARBA" id="ARBA00023125"/>
    </source>
</evidence>
<evidence type="ECO:0000259" key="5">
    <source>
        <dbReference type="PROSITE" id="PS50937"/>
    </source>
</evidence>
<organism evidence="6 7">
    <name type="scientific">Clostridium homopropionicum DSM 5847</name>
    <dbReference type="NCBI Taxonomy" id="1121318"/>
    <lineage>
        <taxon>Bacteria</taxon>
        <taxon>Bacillati</taxon>
        <taxon>Bacillota</taxon>
        <taxon>Clostridia</taxon>
        <taxon>Eubacteriales</taxon>
        <taxon>Clostridiaceae</taxon>
        <taxon>Clostridium</taxon>
    </lineage>
</organism>
<dbReference type="SUPFAM" id="SSF46955">
    <property type="entry name" value="Putative DNA-binding domain"/>
    <property type="match status" value="1"/>
</dbReference>
<dbReference type="GO" id="GO:0003677">
    <property type="term" value="F:DNA binding"/>
    <property type="evidence" value="ECO:0007669"/>
    <property type="project" value="UniProtKB-KW"/>
</dbReference>
<keyword evidence="1" id="KW-0805">Transcription regulation</keyword>